<evidence type="ECO:0000259" key="5">
    <source>
        <dbReference type="Pfam" id="PF01609"/>
    </source>
</evidence>
<dbReference type="Pfam" id="PF01609">
    <property type="entry name" value="DDE_Tnp_1"/>
    <property type="match status" value="1"/>
</dbReference>
<accession>A0A011NP62</accession>
<evidence type="ECO:0000256" key="2">
    <source>
        <dbReference type="ARBA" id="ARBA00022578"/>
    </source>
</evidence>
<dbReference type="eggNOG" id="COG3385">
    <property type="taxonomic scope" value="Bacteria"/>
</dbReference>
<dbReference type="InterPro" id="IPR012337">
    <property type="entry name" value="RNaseH-like_sf"/>
</dbReference>
<dbReference type="GO" id="GO:0004803">
    <property type="term" value="F:transposase activity"/>
    <property type="evidence" value="ECO:0007669"/>
    <property type="project" value="InterPro"/>
</dbReference>
<dbReference type="NCBIfam" id="NF033592">
    <property type="entry name" value="transpos_IS4_1"/>
    <property type="match status" value="1"/>
</dbReference>
<evidence type="ECO:0000256" key="4">
    <source>
        <dbReference type="ARBA" id="ARBA00023172"/>
    </source>
</evidence>
<comment type="caution">
    <text evidence="6">The sequence shown here is derived from an EMBL/GenBank/DDBJ whole genome shotgun (WGS) entry which is preliminary data.</text>
</comment>
<evidence type="ECO:0000313" key="7">
    <source>
        <dbReference type="Proteomes" id="UP000022141"/>
    </source>
</evidence>
<dbReference type="GO" id="GO:0003677">
    <property type="term" value="F:DNA binding"/>
    <property type="evidence" value="ECO:0007669"/>
    <property type="project" value="UniProtKB-KW"/>
</dbReference>
<protein>
    <submittedName>
        <fullName evidence="6">Transposase DDE domain protein</fullName>
    </submittedName>
</protein>
<name>A0A011NP62_ACCRE</name>
<proteinExistence type="inferred from homology"/>
<keyword evidence="3" id="KW-0238">DNA-binding</keyword>
<organism evidence="6 7">
    <name type="scientific">Accumulibacter regalis</name>
    <dbReference type="NCBI Taxonomy" id="522306"/>
    <lineage>
        <taxon>Bacteria</taxon>
        <taxon>Pseudomonadati</taxon>
        <taxon>Pseudomonadota</taxon>
        <taxon>Betaproteobacteria</taxon>
        <taxon>Candidatus Accumulibacter</taxon>
    </lineage>
</organism>
<dbReference type="GO" id="GO:0006313">
    <property type="term" value="P:DNA transposition"/>
    <property type="evidence" value="ECO:0007669"/>
    <property type="project" value="InterPro"/>
</dbReference>
<dbReference type="STRING" id="1454004.AW11_03840"/>
<evidence type="ECO:0000256" key="1">
    <source>
        <dbReference type="ARBA" id="ARBA00010075"/>
    </source>
</evidence>
<evidence type="ECO:0000256" key="3">
    <source>
        <dbReference type="ARBA" id="ARBA00023125"/>
    </source>
</evidence>
<dbReference type="InterPro" id="IPR047952">
    <property type="entry name" value="Transpos_IS4"/>
</dbReference>
<dbReference type="PATRIC" id="fig|1454004.3.peg.3938"/>
<keyword evidence="7" id="KW-1185">Reference proteome</keyword>
<evidence type="ECO:0000313" key="6">
    <source>
        <dbReference type="EMBL" id="EXI84543.1"/>
    </source>
</evidence>
<dbReference type="InterPro" id="IPR002559">
    <property type="entry name" value="Transposase_11"/>
</dbReference>
<dbReference type="EMBL" id="JEMY01000068">
    <property type="protein sequence ID" value="EXI84543.1"/>
    <property type="molecule type" value="Genomic_DNA"/>
</dbReference>
<dbReference type="Proteomes" id="UP000022141">
    <property type="component" value="Unassembled WGS sequence"/>
</dbReference>
<dbReference type="PANTHER" id="PTHR33258:SF1">
    <property type="entry name" value="TRANSPOSASE INSL FOR INSERTION SEQUENCE ELEMENT IS186A-RELATED"/>
    <property type="match status" value="1"/>
</dbReference>
<keyword evidence="2" id="KW-0815">Transposition</keyword>
<dbReference type="SUPFAM" id="SSF53098">
    <property type="entry name" value="Ribonuclease H-like"/>
    <property type="match status" value="1"/>
</dbReference>
<dbReference type="AlphaFoldDB" id="A0A011NP62"/>
<gene>
    <name evidence="6" type="ORF">AW11_03840</name>
</gene>
<comment type="similarity">
    <text evidence="1">Belongs to the transposase 11 family.</text>
</comment>
<feature type="domain" description="Transposase IS4-like" evidence="5">
    <location>
        <begin position="102"/>
        <end position="272"/>
    </location>
</feature>
<reference evidence="6" key="1">
    <citation type="submission" date="2014-02" db="EMBL/GenBank/DDBJ databases">
        <title>Expanding our view of genomic diversity in Candidatus Accumulibacter clades.</title>
        <authorList>
            <person name="Skennerton C.T."/>
            <person name="Barr J.J."/>
            <person name="Slater F.R."/>
            <person name="Bond P.L."/>
            <person name="Tyson G.W."/>
        </authorList>
    </citation>
    <scope>NUCLEOTIDE SEQUENCE [LARGE SCALE GENOMIC DNA]</scope>
</reference>
<dbReference type="PANTHER" id="PTHR33258">
    <property type="entry name" value="TRANSPOSASE INSL FOR INSERTION SEQUENCE ELEMENT IS186A-RELATED"/>
    <property type="match status" value="1"/>
</dbReference>
<keyword evidence="4" id="KW-0233">DNA recombination</keyword>
<sequence length="365" mass="40981">MQGAVQSELDQFFANLRDRADSVRLVSAQAFFKARYKISALVFGDVNQKLMALVEEHLPVPRWQGLRVVASDSAAVRLTTTKDGVRSIVTGVAFGLYLPGIEMFLHLALQQGACDERQMLYEVIERLQTDDLLVLDRGFPSRWLAAALTARGIPFCIRCDTSRGFKVVRQFMNSGHSEQLVILRAPSARDAQDYECPATPTTVRLVRVVTPNGRVHVVMTSLLDAVAFPADVFGALYHGRWRIEEAFRRLKHRLGLEHTSGLSWHAANQDFGAKAVFDNLNALAAYVATEAHLDPDSPWKINRTSAIDKIKRQIGRWFLAAGATTRRLKPLIQEIAANLQKFVAGRSKPRMPQRKPHRYHAYKPV</sequence>